<dbReference type="Proteomes" id="UP000030655">
    <property type="component" value="Unassembled WGS sequence"/>
</dbReference>
<reference evidence="2" key="1">
    <citation type="submission" date="2013-02" db="EMBL/GenBank/DDBJ databases">
        <authorList>
            <consortium name="The Broad Institute Genome Sequencing Platform"/>
            <person name="Cuomo C."/>
            <person name="Becnel J."/>
            <person name="Sanscrainte N."/>
            <person name="Walker B."/>
            <person name="Young S.K."/>
            <person name="Zeng Q."/>
            <person name="Gargeya S."/>
            <person name="Fitzgerald M."/>
            <person name="Haas B."/>
            <person name="Abouelleil A."/>
            <person name="Alvarado L."/>
            <person name="Arachchi H.M."/>
            <person name="Berlin A.M."/>
            <person name="Chapman S.B."/>
            <person name="Dewar J."/>
            <person name="Goldberg J."/>
            <person name="Griggs A."/>
            <person name="Gujja S."/>
            <person name="Hansen M."/>
            <person name="Howarth C."/>
            <person name="Imamovic A."/>
            <person name="Larimer J."/>
            <person name="McCowan C."/>
            <person name="Murphy C."/>
            <person name="Neiman D."/>
            <person name="Pearson M."/>
            <person name="Priest M."/>
            <person name="Roberts A."/>
            <person name="Saif S."/>
            <person name="Shea T."/>
            <person name="Sisk P."/>
            <person name="Sykes S."/>
            <person name="Wortman J."/>
            <person name="Nusbaum C."/>
            <person name="Birren B."/>
        </authorList>
    </citation>
    <scope>NUCLEOTIDE SEQUENCE [LARGE SCALE GENOMIC DNA]</scope>
    <source>
        <strain evidence="2">PRA339</strain>
    </source>
</reference>
<dbReference type="VEuPathDB" id="MicrosporidiaDB:H312_01160"/>
<proteinExistence type="predicted"/>
<dbReference type="EMBL" id="KK365143">
    <property type="protein sequence ID" value="KCZ81405.1"/>
    <property type="molecule type" value="Genomic_DNA"/>
</dbReference>
<protein>
    <submittedName>
        <fullName evidence="1">Uncharacterized protein</fullName>
    </submittedName>
</protein>
<dbReference type="HOGENOM" id="CLU_044348_8_2_1"/>
<organism evidence="1 2">
    <name type="scientific">Anncaliia algerae PRA339</name>
    <dbReference type="NCBI Taxonomy" id="1288291"/>
    <lineage>
        <taxon>Eukaryota</taxon>
        <taxon>Fungi</taxon>
        <taxon>Fungi incertae sedis</taxon>
        <taxon>Microsporidia</taxon>
        <taxon>Tubulinosematoidea</taxon>
        <taxon>Tubulinosematidae</taxon>
        <taxon>Anncaliia</taxon>
    </lineage>
</organism>
<evidence type="ECO:0000313" key="1">
    <source>
        <dbReference type="EMBL" id="KCZ81405.1"/>
    </source>
</evidence>
<reference evidence="1 2" key="2">
    <citation type="submission" date="2014-03" db="EMBL/GenBank/DDBJ databases">
        <title>The Genome Sequence of Anncaliia algerae insect isolate PRA339.</title>
        <authorList>
            <consortium name="The Broad Institute Genome Sequencing Platform"/>
            <consortium name="The Broad Institute Genome Sequencing Center for Infectious Disease"/>
            <person name="Cuomo C."/>
            <person name="Becnel J."/>
            <person name="Sanscrainte N."/>
            <person name="Walker B."/>
            <person name="Young S.K."/>
            <person name="Zeng Q."/>
            <person name="Gargeya S."/>
            <person name="Fitzgerald M."/>
            <person name="Haas B."/>
            <person name="Abouelleil A."/>
            <person name="Alvarado L."/>
            <person name="Arachchi H.M."/>
            <person name="Berlin A.M."/>
            <person name="Chapman S.B."/>
            <person name="Dewar J."/>
            <person name="Goldberg J."/>
            <person name="Griggs A."/>
            <person name="Gujja S."/>
            <person name="Hansen M."/>
            <person name="Howarth C."/>
            <person name="Imamovic A."/>
            <person name="Larimer J."/>
            <person name="McCowan C."/>
            <person name="Murphy C."/>
            <person name="Neiman D."/>
            <person name="Pearson M."/>
            <person name="Priest M."/>
            <person name="Roberts A."/>
            <person name="Saif S."/>
            <person name="Shea T."/>
            <person name="Sisk P."/>
            <person name="Sykes S."/>
            <person name="Wortman J."/>
            <person name="Nusbaum C."/>
            <person name="Birren B."/>
        </authorList>
    </citation>
    <scope>NUCLEOTIDE SEQUENCE [LARGE SCALE GENOMIC DNA]</scope>
    <source>
        <strain evidence="1 2">PRA339</strain>
    </source>
</reference>
<evidence type="ECO:0000313" key="2">
    <source>
        <dbReference type="Proteomes" id="UP000030655"/>
    </source>
</evidence>
<name>A0A059F2I2_9MICR</name>
<keyword evidence="2" id="KW-1185">Reference proteome</keyword>
<dbReference type="OrthoDB" id="5945490at2759"/>
<sequence length="82" mass="9827">MNGLHMHQLTNGLYIHKNVPHKYHFVDPITGMHTQNAESYNSKLKYKIKMVKGIKNECREVFLTKFLFFDEFKEHAFEKILE</sequence>
<gene>
    <name evidence="1" type="ORF">H312_01160</name>
</gene>
<accession>A0A059F2I2</accession>
<dbReference type="AlphaFoldDB" id="A0A059F2I2"/>